<gene>
    <name evidence="2" type="ORF">pipiens_000477</name>
</gene>
<dbReference type="AlphaFoldDB" id="A0ABD1CU48"/>
<feature type="non-terminal residue" evidence="2">
    <location>
        <position position="111"/>
    </location>
</feature>
<dbReference type="Proteomes" id="UP001562425">
    <property type="component" value="Unassembled WGS sequence"/>
</dbReference>
<feature type="region of interest" description="Disordered" evidence="1">
    <location>
        <begin position="1"/>
        <end position="29"/>
    </location>
</feature>
<evidence type="ECO:0000256" key="1">
    <source>
        <dbReference type="SAM" id="MobiDB-lite"/>
    </source>
</evidence>
<protein>
    <submittedName>
        <fullName evidence="2">Uncharacterized protein</fullName>
    </submittedName>
</protein>
<accession>A0ABD1CU48</accession>
<feature type="non-terminal residue" evidence="2">
    <location>
        <position position="1"/>
    </location>
</feature>
<dbReference type="EMBL" id="JBEHCU010009401">
    <property type="protein sequence ID" value="KAL1379957.1"/>
    <property type="molecule type" value="Genomic_DNA"/>
</dbReference>
<name>A0ABD1CU48_CULPP</name>
<comment type="caution">
    <text evidence="2">The sequence shown here is derived from an EMBL/GenBank/DDBJ whole genome shotgun (WGS) entry which is preliminary data.</text>
</comment>
<feature type="region of interest" description="Disordered" evidence="1">
    <location>
        <begin position="48"/>
        <end position="84"/>
    </location>
</feature>
<proteinExistence type="predicted"/>
<organism evidence="2 3">
    <name type="scientific">Culex pipiens pipiens</name>
    <name type="common">Northern house mosquito</name>
    <dbReference type="NCBI Taxonomy" id="38569"/>
    <lineage>
        <taxon>Eukaryota</taxon>
        <taxon>Metazoa</taxon>
        <taxon>Ecdysozoa</taxon>
        <taxon>Arthropoda</taxon>
        <taxon>Hexapoda</taxon>
        <taxon>Insecta</taxon>
        <taxon>Pterygota</taxon>
        <taxon>Neoptera</taxon>
        <taxon>Endopterygota</taxon>
        <taxon>Diptera</taxon>
        <taxon>Nematocera</taxon>
        <taxon>Culicoidea</taxon>
        <taxon>Culicidae</taxon>
        <taxon>Culicinae</taxon>
        <taxon>Culicini</taxon>
        <taxon>Culex</taxon>
        <taxon>Culex</taxon>
    </lineage>
</organism>
<evidence type="ECO:0000313" key="3">
    <source>
        <dbReference type="Proteomes" id="UP001562425"/>
    </source>
</evidence>
<evidence type="ECO:0000313" key="2">
    <source>
        <dbReference type="EMBL" id="KAL1379957.1"/>
    </source>
</evidence>
<reference evidence="2 3" key="1">
    <citation type="submission" date="2024-05" db="EMBL/GenBank/DDBJ databases">
        <title>Culex pipiens pipiens assembly and annotation.</title>
        <authorList>
            <person name="Alout H."/>
            <person name="Durand T."/>
        </authorList>
    </citation>
    <scope>NUCLEOTIDE SEQUENCE [LARGE SCALE GENOMIC DNA]</scope>
    <source>
        <strain evidence="2">HA-2024</strain>
        <tissue evidence="2">Whole body</tissue>
    </source>
</reference>
<keyword evidence="3" id="KW-1185">Reference proteome</keyword>
<sequence>AASASAVPAPTQTPSVVASGRTDSDRVRRTRRLSLSRAEDLSVRLVHRRPMPRPRDSALDPKGWPGRRRFRAASRTSCPAVKHSRLRTRTGSAWARMVVRRFLGGSRLVGA</sequence>